<keyword evidence="2" id="KW-0479">Metal-binding</keyword>
<gene>
    <name evidence="9" type="ORF">ENE74_05355</name>
</gene>
<evidence type="ECO:0000256" key="4">
    <source>
        <dbReference type="ARBA" id="ARBA00022833"/>
    </source>
</evidence>
<keyword evidence="7" id="KW-0472">Membrane</keyword>
<dbReference type="InterPro" id="IPR051156">
    <property type="entry name" value="Mito/Outer_Membr_Metalloprot"/>
</dbReference>
<dbReference type="InterPro" id="IPR001915">
    <property type="entry name" value="Peptidase_M48"/>
</dbReference>
<keyword evidence="7" id="KW-0812">Transmembrane</keyword>
<dbReference type="PANTHER" id="PTHR22726">
    <property type="entry name" value="METALLOENDOPEPTIDASE OMA1"/>
    <property type="match status" value="1"/>
</dbReference>
<evidence type="ECO:0000256" key="2">
    <source>
        <dbReference type="ARBA" id="ARBA00022723"/>
    </source>
</evidence>
<dbReference type="GO" id="GO:0016020">
    <property type="term" value="C:membrane"/>
    <property type="evidence" value="ECO:0007669"/>
    <property type="project" value="TreeGrafter"/>
</dbReference>
<keyword evidence="4 6" id="KW-0862">Zinc</keyword>
<name>A0A437J877_9SPHN</name>
<dbReference type="RefSeq" id="WP_127689654.1">
    <property type="nucleotide sequence ID" value="NZ_RZUL01000002.1"/>
</dbReference>
<evidence type="ECO:0000256" key="7">
    <source>
        <dbReference type="SAM" id="Phobius"/>
    </source>
</evidence>
<reference evidence="9 10" key="1">
    <citation type="submission" date="2019-01" db="EMBL/GenBank/DDBJ databases">
        <authorList>
            <person name="Chen W.-M."/>
        </authorList>
    </citation>
    <scope>NUCLEOTIDE SEQUENCE [LARGE SCALE GENOMIC DNA]</scope>
    <source>
        <strain evidence="9 10">TLA-22</strain>
    </source>
</reference>
<dbReference type="EMBL" id="RZUL01000002">
    <property type="protein sequence ID" value="RVT41717.1"/>
    <property type="molecule type" value="Genomic_DNA"/>
</dbReference>
<keyword evidence="7" id="KW-1133">Transmembrane helix</keyword>
<sequence>MSARSEVAAGATDAAGPWHYDGRNACRWHPRVLLAADSFRLVGDDWESGPYAWSDLIALDGTGGRSVYGLKGEGGWRLGFDGPPPPDFAAHLPLHGRYGRWIDRIGLPRAVAGFAVIAAAVIYVGLEAPGWVAPLVPRAWENRLGDAMVGDFGGRFCRSPEGVQALDALIAKMDPNADARAIEIANVPIVNAIALPGGRIILFDGLIQKAASADEVAGVLGQELGHVRHRDTLVGLMRQLGLSVVLGGFSGDVGGYVNGLLSLSYGRSAEARADAASIVAMQAANISPADTASFFGRMAKSEEPGGRRTARAMTWLSSHPLSQSRRAIFARSVKRGQNYVPALTDAQWQALRQMCKRDPTVKSGWSWEDGL</sequence>
<dbReference type="GO" id="GO:0046872">
    <property type="term" value="F:metal ion binding"/>
    <property type="evidence" value="ECO:0007669"/>
    <property type="project" value="UniProtKB-KW"/>
</dbReference>
<dbReference type="GO" id="GO:0051603">
    <property type="term" value="P:proteolysis involved in protein catabolic process"/>
    <property type="evidence" value="ECO:0007669"/>
    <property type="project" value="TreeGrafter"/>
</dbReference>
<comment type="caution">
    <text evidence="9">The sequence shown here is derived from an EMBL/GenBank/DDBJ whole genome shotgun (WGS) entry which is preliminary data.</text>
</comment>
<proteinExistence type="inferred from homology"/>
<dbReference type="PANTHER" id="PTHR22726:SF1">
    <property type="entry name" value="METALLOENDOPEPTIDASE OMA1, MITOCHONDRIAL"/>
    <property type="match status" value="1"/>
</dbReference>
<keyword evidence="1 6" id="KW-0645">Protease</keyword>
<evidence type="ECO:0000259" key="8">
    <source>
        <dbReference type="Pfam" id="PF01435"/>
    </source>
</evidence>
<comment type="cofactor">
    <cofactor evidence="6">
        <name>Zn(2+)</name>
        <dbReference type="ChEBI" id="CHEBI:29105"/>
    </cofactor>
    <text evidence="6">Binds 1 zinc ion per subunit.</text>
</comment>
<dbReference type="GO" id="GO:0004222">
    <property type="term" value="F:metalloendopeptidase activity"/>
    <property type="evidence" value="ECO:0007669"/>
    <property type="project" value="InterPro"/>
</dbReference>
<organism evidence="9 10">
    <name type="scientific">Sphingobium algorifonticola</name>
    <dbReference type="NCBI Taxonomy" id="2008318"/>
    <lineage>
        <taxon>Bacteria</taxon>
        <taxon>Pseudomonadati</taxon>
        <taxon>Pseudomonadota</taxon>
        <taxon>Alphaproteobacteria</taxon>
        <taxon>Sphingomonadales</taxon>
        <taxon>Sphingomonadaceae</taxon>
        <taxon>Sphingobium</taxon>
    </lineage>
</organism>
<feature type="transmembrane region" description="Helical" evidence="7">
    <location>
        <begin position="107"/>
        <end position="126"/>
    </location>
</feature>
<feature type="domain" description="Peptidase M48" evidence="8">
    <location>
        <begin position="174"/>
        <end position="325"/>
    </location>
</feature>
<evidence type="ECO:0000256" key="3">
    <source>
        <dbReference type="ARBA" id="ARBA00022801"/>
    </source>
</evidence>
<dbReference type="OrthoDB" id="9810445at2"/>
<accession>A0A437J877</accession>
<dbReference type="AlphaFoldDB" id="A0A437J877"/>
<evidence type="ECO:0000313" key="10">
    <source>
        <dbReference type="Proteomes" id="UP000282977"/>
    </source>
</evidence>
<evidence type="ECO:0000256" key="6">
    <source>
        <dbReference type="RuleBase" id="RU003983"/>
    </source>
</evidence>
<evidence type="ECO:0000313" key="9">
    <source>
        <dbReference type="EMBL" id="RVT41717.1"/>
    </source>
</evidence>
<keyword evidence="10" id="KW-1185">Reference proteome</keyword>
<dbReference type="Gene3D" id="3.30.2010.10">
    <property type="entry name" value="Metalloproteases ('zincins'), catalytic domain"/>
    <property type="match status" value="1"/>
</dbReference>
<evidence type="ECO:0000256" key="5">
    <source>
        <dbReference type="ARBA" id="ARBA00023049"/>
    </source>
</evidence>
<protein>
    <submittedName>
        <fullName evidence="9">M48 family metallopeptidase</fullName>
    </submittedName>
</protein>
<keyword evidence="5 6" id="KW-0482">Metalloprotease</keyword>
<keyword evidence="3 6" id="KW-0378">Hydrolase</keyword>
<comment type="similarity">
    <text evidence="6">Belongs to the peptidase M48 family.</text>
</comment>
<evidence type="ECO:0000256" key="1">
    <source>
        <dbReference type="ARBA" id="ARBA00022670"/>
    </source>
</evidence>
<dbReference type="Proteomes" id="UP000282977">
    <property type="component" value="Unassembled WGS sequence"/>
</dbReference>
<dbReference type="Pfam" id="PF01435">
    <property type="entry name" value="Peptidase_M48"/>
    <property type="match status" value="1"/>
</dbReference>
<dbReference type="CDD" id="cd07332">
    <property type="entry name" value="M48C_Oma1_like"/>
    <property type="match status" value="1"/>
</dbReference>